<organism evidence="2 3">
    <name type="scientific">Cymbomonas tetramitiformis</name>
    <dbReference type="NCBI Taxonomy" id="36881"/>
    <lineage>
        <taxon>Eukaryota</taxon>
        <taxon>Viridiplantae</taxon>
        <taxon>Chlorophyta</taxon>
        <taxon>Pyramimonadophyceae</taxon>
        <taxon>Pyramimonadales</taxon>
        <taxon>Pyramimonadaceae</taxon>
        <taxon>Cymbomonas</taxon>
    </lineage>
</organism>
<reference evidence="2 3" key="1">
    <citation type="journal article" date="2015" name="Genome Biol. Evol.">
        <title>Comparative Genomics of a Bacterivorous Green Alga Reveals Evolutionary Causalities and Consequences of Phago-Mixotrophic Mode of Nutrition.</title>
        <authorList>
            <person name="Burns J.A."/>
            <person name="Paasch A."/>
            <person name="Narechania A."/>
            <person name="Kim E."/>
        </authorList>
    </citation>
    <scope>NUCLEOTIDE SEQUENCE [LARGE SCALE GENOMIC DNA]</scope>
    <source>
        <strain evidence="2 3">PLY_AMNH</strain>
    </source>
</reference>
<accession>A0AAE0BZH7</accession>
<dbReference type="Proteomes" id="UP001190700">
    <property type="component" value="Unassembled WGS sequence"/>
</dbReference>
<sequence length="199" mass="22484">MGIATNYSYRRAVETLVLKAARPVIDESDDESDAVNTYDYSDEDEDDEADEEYALLARAVPRRRAGKQPVARKITKSAAKSAVNGKESMQMYHEFSRLGEDLPLVEFHKGADYLDVVLTYFACVYEQGDEEGVNKQSPWNIVVKYLTYNNKVYSRLGMIGYCHANVARLVDKVVRNKNVSGKDIKAGLDTYLLYMAVRS</sequence>
<comment type="caution">
    <text evidence="2">The sequence shown here is derived from an EMBL/GenBank/DDBJ whole genome shotgun (WGS) entry which is preliminary data.</text>
</comment>
<name>A0AAE0BZH7_9CHLO</name>
<proteinExistence type="predicted"/>
<gene>
    <name evidence="2" type="ORF">CYMTET_45449</name>
</gene>
<feature type="region of interest" description="Disordered" evidence="1">
    <location>
        <begin position="28"/>
        <end position="48"/>
    </location>
</feature>
<keyword evidence="3" id="KW-1185">Reference proteome</keyword>
<evidence type="ECO:0000313" key="2">
    <source>
        <dbReference type="EMBL" id="KAK3244964.1"/>
    </source>
</evidence>
<evidence type="ECO:0000313" key="3">
    <source>
        <dbReference type="Proteomes" id="UP001190700"/>
    </source>
</evidence>
<dbReference type="AlphaFoldDB" id="A0AAE0BZH7"/>
<protein>
    <submittedName>
        <fullName evidence="2">Uncharacterized protein</fullName>
    </submittedName>
</protein>
<evidence type="ECO:0000256" key="1">
    <source>
        <dbReference type="SAM" id="MobiDB-lite"/>
    </source>
</evidence>
<dbReference type="EMBL" id="LGRX02031174">
    <property type="protein sequence ID" value="KAK3244964.1"/>
    <property type="molecule type" value="Genomic_DNA"/>
</dbReference>